<keyword evidence="3" id="KW-1185">Reference proteome</keyword>
<feature type="compositionally biased region" description="Polar residues" evidence="1">
    <location>
        <begin position="36"/>
        <end position="54"/>
    </location>
</feature>
<feature type="region of interest" description="Disordered" evidence="1">
    <location>
        <begin position="36"/>
        <end position="67"/>
    </location>
</feature>
<evidence type="ECO:0000313" key="3">
    <source>
        <dbReference type="Proteomes" id="UP001444625"/>
    </source>
</evidence>
<name>A0ABU9XCE7_9BACI</name>
<dbReference type="RefSeq" id="WP_345823402.1">
    <property type="nucleotide sequence ID" value="NZ_JBDIML010000001.1"/>
</dbReference>
<proteinExistence type="predicted"/>
<comment type="caution">
    <text evidence="2">The sequence shown here is derived from an EMBL/GenBank/DDBJ whole genome shotgun (WGS) entry which is preliminary data.</text>
</comment>
<accession>A0ABU9XCE7</accession>
<evidence type="ECO:0000313" key="2">
    <source>
        <dbReference type="EMBL" id="MEN2765932.1"/>
    </source>
</evidence>
<gene>
    <name evidence="2" type="ORF">ABC228_01915</name>
</gene>
<reference evidence="2 3" key="1">
    <citation type="submission" date="2024-05" db="EMBL/GenBank/DDBJ databases">
        <authorList>
            <person name="Haq I."/>
            <person name="Ullah Z."/>
            <person name="Ahmad R."/>
            <person name="Li M."/>
            <person name="Tong Y."/>
        </authorList>
    </citation>
    <scope>NUCLEOTIDE SEQUENCE [LARGE SCALE GENOMIC DNA]</scope>
    <source>
        <strain evidence="2 3">16A2E</strain>
    </source>
</reference>
<evidence type="ECO:0000256" key="1">
    <source>
        <dbReference type="SAM" id="MobiDB-lite"/>
    </source>
</evidence>
<protein>
    <submittedName>
        <fullName evidence="2">Uncharacterized protein</fullName>
    </submittedName>
</protein>
<sequence length="110" mass="12227">MFKFVSVILLLVICFLVGAIVGIDFNDQAILPTNTMEGTEATEPSSDYTHTANEQSDETEVVTQESVAKELSKDNGEHISKQSASFLEGVVTGFYDMIVQIMYQFSQLFF</sequence>
<dbReference type="EMBL" id="JBDIML010000001">
    <property type="protein sequence ID" value="MEN2765932.1"/>
    <property type="molecule type" value="Genomic_DNA"/>
</dbReference>
<dbReference type="Proteomes" id="UP001444625">
    <property type="component" value="Unassembled WGS sequence"/>
</dbReference>
<organism evidence="2 3">
    <name type="scientific">Ornithinibacillus xuwenensis</name>
    <dbReference type="NCBI Taxonomy" id="3144668"/>
    <lineage>
        <taxon>Bacteria</taxon>
        <taxon>Bacillati</taxon>
        <taxon>Bacillota</taxon>
        <taxon>Bacilli</taxon>
        <taxon>Bacillales</taxon>
        <taxon>Bacillaceae</taxon>
        <taxon>Ornithinibacillus</taxon>
    </lineage>
</organism>